<evidence type="ECO:0000256" key="3">
    <source>
        <dbReference type="ARBA" id="ARBA00012780"/>
    </source>
</evidence>
<evidence type="ECO:0000256" key="2">
    <source>
        <dbReference type="ARBA" id="ARBA00008773"/>
    </source>
</evidence>
<organism evidence="7 8">
    <name type="scientific">Gossypium barbadense</name>
    <name type="common">Sea Island cotton</name>
    <name type="synonym">Hibiscus barbadensis</name>
    <dbReference type="NCBI Taxonomy" id="3634"/>
    <lineage>
        <taxon>Eukaryota</taxon>
        <taxon>Viridiplantae</taxon>
        <taxon>Streptophyta</taxon>
        <taxon>Embryophyta</taxon>
        <taxon>Tracheophyta</taxon>
        <taxon>Spermatophyta</taxon>
        <taxon>Magnoliopsida</taxon>
        <taxon>eudicotyledons</taxon>
        <taxon>Gunneridae</taxon>
        <taxon>Pentapetalae</taxon>
        <taxon>rosids</taxon>
        <taxon>malvids</taxon>
        <taxon>Malvales</taxon>
        <taxon>Malvaceae</taxon>
        <taxon>Malvoideae</taxon>
        <taxon>Gossypium</taxon>
    </lineage>
</organism>
<evidence type="ECO:0000256" key="4">
    <source>
        <dbReference type="ARBA" id="ARBA00022801"/>
    </source>
</evidence>
<sequence>MEELPIICPLKKKMRIYDPDEATHQALREINIELILDAPNEDLQSLVVASTTNEWVQKNIGAFSPAVKFRYIAVGNEVKPTDAAALYFSPQCKTFTMLRSGSFSANATTYIAPIISFLASTGAPLLANIYPAYISDPKTIDPKTIDLNYALLMAQATIDAGSVNTEIVVSEAGWPSAGETAATICNASTYYHNLVNHVNGGTPKRLGKPIETYLSAMFDENEKGPAETERHFGRFYPNKQPMYNFSFS</sequence>
<name>A0A2P5X6K0_GOSBA</name>
<dbReference type="InterPro" id="IPR000490">
    <property type="entry name" value="Glyco_hydro_17"/>
</dbReference>
<dbReference type="GO" id="GO:0042973">
    <property type="term" value="F:glucan endo-1,3-beta-D-glucosidase activity"/>
    <property type="evidence" value="ECO:0007669"/>
    <property type="project" value="UniProtKB-EC"/>
</dbReference>
<dbReference type="PANTHER" id="PTHR32227">
    <property type="entry name" value="GLUCAN ENDO-1,3-BETA-GLUCOSIDASE BG1-RELATED-RELATED"/>
    <property type="match status" value="1"/>
</dbReference>
<keyword evidence="5" id="KW-0326">Glycosidase</keyword>
<dbReference type="Proteomes" id="UP000239757">
    <property type="component" value="Unassembled WGS sequence"/>
</dbReference>
<comment type="similarity">
    <text evidence="2 6">Belongs to the glycosyl hydrolase 17 family.</text>
</comment>
<evidence type="ECO:0000313" key="8">
    <source>
        <dbReference type="Proteomes" id="UP000239757"/>
    </source>
</evidence>
<evidence type="ECO:0000256" key="5">
    <source>
        <dbReference type="ARBA" id="ARBA00023295"/>
    </source>
</evidence>
<dbReference type="EC" id="3.2.1.39" evidence="3"/>
<protein>
    <recommendedName>
        <fullName evidence="3">glucan endo-1,3-beta-D-glucosidase</fullName>
        <ecNumber evidence="3">3.2.1.39</ecNumber>
    </recommendedName>
</protein>
<accession>A0A2P5X6K0</accession>
<dbReference type="InterPro" id="IPR044965">
    <property type="entry name" value="Glyco_hydro_17_plant"/>
</dbReference>
<evidence type="ECO:0000256" key="1">
    <source>
        <dbReference type="ARBA" id="ARBA00000382"/>
    </source>
</evidence>
<dbReference type="EMBL" id="KZ665560">
    <property type="protein sequence ID" value="PPR98954.1"/>
    <property type="molecule type" value="Genomic_DNA"/>
</dbReference>
<dbReference type="Pfam" id="PF00332">
    <property type="entry name" value="Glyco_hydro_17"/>
    <property type="match status" value="2"/>
</dbReference>
<reference evidence="7 8" key="1">
    <citation type="submission" date="2015-01" db="EMBL/GenBank/DDBJ databases">
        <title>Genome of allotetraploid Gossypium barbadense reveals genomic plasticity and fiber elongation in cotton evolution.</title>
        <authorList>
            <person name="Chen X."/>
            <person name="Liu X."/>
            <person name="Zhao B."/>
            <person name="Zheng H."/>
            <person name="Hu Y."/>
            <person name="Lu G."/>
            <person name="Yang C."/>
            <person name="Chen J."/>
            <person name="Shan C."/>
            <person name="Zhang L."/>
            <person name="Zhou Y."/>
            <person name="Wang L."/>
            <person name="Guo W."/>
            <person name="Bai Y."/>
            <person name="Ruan J."/>
            <person name="Shangguan X."/>
            <person name="Mao Y."/>
            <person name="Jiang J."/>
            <person name="Zhu Y."/>
            <person name="Lei J."/>
            <person name="Kang H."/>
            <person name="Chen S."/>
            <person name="He X."/>
            <person name="Wang R."/>
            <person name="Wang Y."/>
            <person name="Chen J."/>
            <person name="Wang L."/>
            <person name="Yu S."/>
            <person name="Wang B."/>
            <person name="Wei J."/>
            <person name="Song S."/>
            <person name="Lu X."/>
            <person name="Gao Z."/>
            <person name="Gu W."/>
            <person name="Deng X."/>
            <person name="Ma D."/>
            <person name="Wang S."/>
            <person name="Liang W."/>
            <person name="Fang L."/>
            <person name="Cai C."/>
            <person name="Zhu X."/>
            <person name="Zhou B."/>
            <person name="Zhang Y."/>
            <person name="Chen Z."/>
            <person name="Xu S."/>
            <person name="Zhu R."/>
            <person name="Wang S."/>
            <person name="Zhang T."/>
            <person name="Zhao G."/>
        </authorList>
    </citation>
    <scope>NUCLEOTIDE SEQUENCE [LARGE SCALE GENOMIC DNA]</scope>
    <source>
        <strain evidence="8">cv. Xinhai21</strain>
        <tissue evidence="7">Leaf</tissue>
    </source>
</reference>
<evidence type="ECO:0000256" key="6">
    <source>
        <dbReference type="RuleBase" id="RU004335"/>
    </source>
</evidence>
<gene>
    <name evidence="7" type="ORF">GOBAR_AA21710</name>
</gene>
<dbReference type="GO" id="GO:0005975">
    <property type="term" value="P:carbohydrate metabolic process"/>
    <property type="evidence" value="ECO:0007669"/>
    <property type="project" value="InterPro"/>
</dbReference>
<dbReference type="AlphaFoldDB" id="A0A2P5X6K0"/>
<dbReference type="InterPro" id="IPR017853">
    <property type="entry name" value="GH"/>
</dbReference>
<dbReference type="SUPFAM" id="SSF51445">
    <property type="entry name" value="(Trans)glycosidases"/>
    <property type="match status" value="1"/>
</dbReference>
<comment type="catalytic activity">
    <reaction evidence="1">
        <text>Hydrolysis of (1-&gt;3)-beta-D-glucosidic linkages in (1-&gt;3)-beta-D-glucans.</text>
        <dbReference type="EC" id="3.2.1.39"/>
    </reaction>
</comment>
<evidence type="ECO:0000313" key="7">
    <source>
        <dbReference type="EMBL" id="PPR98954.1"/>
    </source>
</evidence>
<keyword evidence="4" id="KW-0378">Hydrolase</keyword>
<dbReference type="OrthoDB" id="1716442at2759"/>
<proteinExistence type="inferred from homology"/>
<dbReference type="Gene3D" id="3.20.20.80">
    <property type="entry name" value="Glycosidases"/>
    <property type="match status" value="2"/>
</dbReference>